<dbReference type="InterPro" id="IPR000873">
    <property type="entry name" value="AMP-dep_synth/lig_dom"/>
</dbReference>
<organism evidence="2">
    <name type="scientific">Actinoplanes sp. MN07-A0369</name>
    <dbReference type="NCBI Taxonomy" id="1090060"/>
    <lineage>
        <taxon>Bacteria</taxon>
        <taxon>Bacillati</taxon>
        <taxon>Actinomycetota</taxon>
        <taxon>Actinomycetes</taxon>
        <taxon>Micromonosporales</taxon>
        <taxon>Micromonosporaceae</taxon>
        <taxon>Actinoplanes</taxon>
    </lineage>
</organism>
<feature type="non-terminal residue" evidence="2">
    <location>
        <position position="223"/>
    </location>
</feature>
<dbReference type="GO" id="GO:0044550">
    <property type="term" value="P:secondary metabolite biosynthetic process"/>
    <property type="evidence" value="ECO:0007669"/>
    <property type="project" value="TreeGrafter"/>
</dbReference>
<feature type="non-terminal residue" evidence="2">
    <location>
        <position position="1"/>
    </location>
</feature>
<dbReference type="PANTHER" id="PTHR45527:SF1">
    <property type="entry name" value="FATTY ACID SYNTHASE"/>
    <property type="match status" value="1"/>
</dbReference>
<dbReference type="GO" id="GO:0005829">
    <property type="term" value="C:cytosol"/>
    <property type="evidence" value="ECO:0007669"/>
    <property type="project" value="TreeGrafter"/>
</dbReference>
<dbReference type="Gene3D" id="3.40.50.12780">
    <property type="entry name" value="N-terminal domain of ligase-like"/>
    <property type="match status" value="1"/>
</dbReference>
<evidence type="ECO:0000259" key="1">
    <source>
        <dbReference type="Pfam" id="PF00501"/>
    </source>
</evidence>
<dbReference type="EMBL" id="AB672927">
    <property type="protein sequence ID" value="BAL15228.1"/>
    <property type="molecule type" value="Genomic_DNA"/>
</dbReference>
<accession>G9MAT2</accession>
<dbReference type="GO" id="GO:0043041">
    <property type="term" value="P:amino acid activation for nonribosomal peptide biosynthetic process"/>
    <property type="evidence" value="ECO:0007669"/>
    <property type="project" value="TreeGrafter"/>
</dbReference>
<dbReference type="InterPro" id="IPR042099">
    <property type="entry name" value="ANL_N_sf"/>
</dbReference>
<proteinExistence type="predicted"/>
<reference evidence="2" key="1">
    <citation type="journal article" date="2012" name="J. Antibiot.">
        <title>Diversity of nonribosomal peptide synthetase and polyketide synthase genes in the genus Actinoplanes found in Mongolia.</title>
        <authorList>
            <person name="Enkh-Amgalan J."/>
            <person name="Komaki H."/>
            <person name="Daram D."/>
            <person name="Ando K."/>
            <person name="Tsetseg B."/>
        </authorList>
    </citation>
    <scope>NUCLEOTIDE SEQUENCE</scope>
    <source>
        <strain evidence="2">MN07-A0369</strain>
    </source>
</reference>
<evidence type="ECO:0000313" key="2">
    <source>
        <dbReference type="EMBL" id="BAL15228.1"/>
    </source>
</evidence>
<protein>
    <submittedName>
        <fullName evidence="2">Nonribosomal peptide synthetase</fullName>
    </submittedName>
</protein>
<dbReference type="GO" id="GO:0031177">
    <property type="term" value="F:phosphopantetheine binding"/>
    <property type="evidence" value="ECO:0007669"/>
    <property type="project" value="TreeGrafter"/>
</dbReference>
<name>G9MAT2_9ACTN</name>
<dbReference type="AlphaFoldDB" id="G9MAT2"/>
<sequence>STGTPKAVMQRDGNVLAHALTYARRLRLGPGDHVPLLARVTFDAAVMDLFGCLLTGATLHIVDPIRDAGRLRHELAALRPTVLHCTPSLFRHLLSGSAAEPEDERAPLPTVRAVVLGGEEVRGSDVDRFFGHFPGAQLVNGLGPTECTVALQHLASAADRDRPSLPVGHPVPGVEIRLLDEGGTPTALFGEIEIVSDRVAAGYWNRDEETAGAFGVDERGRAR</sequence>
<dbReference type="SUPFAM" id="SSF56801">
    <property type="entry name" value="Acetyl-CoA synthetase-like"/>
    <property type="match status" value="1"/>
</dbReference>
<feature type="domain" description="AMP-dependent synthetase/ligase" evidence="1">
    <location>
        <begin position="1"/>
        <end position="204"/>
    </location>
</feature>
<dbReference type="PANTHER" id="PTHR45527">
    <property type="entry name" value="NONRIBOSOMAL PEPTIDE SYNTHETASE"/>
    <property type="match status" value="1"/>
</dbReference>
<dbReference type="Pfam" id="PF00501">
    <property type="entry name" value="AMP-binding"/>
    <property type="match status" value="1"/>
</dbReference>